<keyword evidence="2" id="KW-0472">Membrane</keyword>
<keyword evidence="2" id="KW-0812">Transmembrane</keyword>
<protein>
    <recommendedName>
        <fullName evidence="6">Bacterial repeat domain-containing protein</fullName>
    </recommendedName>
</protein>
<feature type="compositionally biased region" description="Polar residues" evidence="1">
    <location>
        <begin position="372"/>
        <end position="393"/>
    </location>
</feature>
<evidence type="ECO:0000256" key="1">
    <source>
        <dbReference type="SAM" id="MobiDB-lite"/>
    </source>
</evidence>
<feature type="signal peptide" evidence="3">
    <location>
        <begin position="1"/>
        <end position="25"/>
    </location>
</feature>
<evidence type="ECO:0000256" key="2">
    <source>
        <dbReference type="SAM" id="Phobius"/>
    </source>
</evidence>
<gene>
    <name evidence="4" type="ORF">K040078D81_52570</name>
</gene>
<feature type="chain" id="PRO_5046143129" description="Bacterial repeat domain-containing protein" evidence="3">
    <location>
        <begin position="26"/>
        <end position="652"/>
    </location>
</feature>
<name>A0ABQ0BI63_9FIRM</name>
<proteinExistence type="predicted"/>
<evidence type="ECO:0000313" key="4">
    <source>
        <dbReference type="EMBL" id="GAA6411140.1"/>
    </source>
</evidence>
<dbReference type="RefSeq" id="WP_390409815.1">
    <property type="nucleotide sequence ID" value="NZ_BAABYW010000002.1"/>
</dbReference>
<evidence type="ECO:0008006" key="6">
    <source>
        <dbReference type="Google" id="ProtNLM"/>
    </source>
</evidence>
<reference evidence="4 5" key="1">
    <citation type="submission" date="2024-04" db="EMBL/GenBank/DDBJ databases">
        <title>Defined microbial consortia suppress multidrug-resistant proinflammatory Enterobacteriaceae via ecological control.</title>
        <authorList>
            <person name="Furuichi M."/>
            <person name="Kawaguchi T."/>
            <person name="Pust M."/>
            <person name="Yasuma K."/>
            <person name="Plichta D."/>
            <person name="Hasegawa N."/>
            <person name="Ohya T."/>
            <person name="Bhattarai S."/>
            <person name="Sasajima S."/>
            <person name="Aoto Y."/>
            <person name="Tuganbaev T."/>
            <person name="Yaginuma M."/>
            <person name="Ueda M."/>
            <person name="Okahashi N."/>
            <person name="Amafuji K."/>
            <person name="Kiridooshi Y."/>
            <person name="Sugita K."/>
            <person name="Strazar M."/>
            <person name="Skelly A."/>
            <person name="Suda W."/>
            <person name="Hattori M."/>
            <person name="Nakamoto N."/>
            <person name="Caballero S."/>
            <person name="Norman J."/>
            <person name="Olle B."/>
            <person name="Tanoue T."/>
            <person name="Arita M."/>
            <person name="Bucci V."/>
            <person name="Atarashi K."/>
            <person name="Xavier R."/>
            <person name="Honda K."/>
        </authorList>
    </citation>
    <scope>NUCLEOTIDE SEQUENCE [LARGE SCALE GENOMIC DNA]</scope>
    <source>
        <strain evidence="5">k04-0078-D8-1</strain>
    </source>
</reference>
<keyword evidence="3" id="KW-0732">Signal</keyword>
<feature type="region of interest" description="Disordered" evidence="1">
    <location>
        <begin position="361"/>
        <end position="486"/>
    </location>
</feature>
<evidence type="ECO:0000313" key="5">
    <source>
        <dbReference type="Proteomes" id="UP001600943"/>
    </source>
</evidence>
<accession>A0ABQ0BI63</accession>
<dbReference type="EMBL" id="BAABYW010000002">
    <property type="protein sequence ID" value="GAA6411140.1"/>
    <property type="molecule type" value="Genomic_DNA"/>
</dbReference>
<feature type="compositionally biased region" description="Basic and acidic residues" evidence="1">
    <location>
        <begin position="453"/>
        <end position="469"/>
    </location>
</feature>
<keyword evidence="5" id="KW-1185">Reference proteome</keyword>
<sequence>MRKKLLALLTFMFLTAIMHMIPVQAGSADITLRSFSPEDDYENFMECSVFSGDDLSAIMESVSKMTVTACSEDPFILSSDKIFFLQMDWYADGQPQTESAYHNIHFSIDTNVPGRYELTGKIMVPDGFRLAEGLQIPTVHVTINILPTDEKREIVNLDAVTPLSSLLNPEIVYKDDENYISDLQSSAYSQWLGLTSDLTQAAVLDINWDFSSVDISREGTYPVTLTLTMNEEYEDCYYIADENTRYTKTIYVVHRENWNFFITTVFPDFFVADLSRTPAIWNDLEVYYLVSETPLAEDSITYDPFIPCDTPGFVSLVPGSVRINRSQLHLNKYYYFYFKAEGKYSSNIICILDDGTNVEYSSMEGNRDGGDSTETPDTPQISQPAPPVQNGSGTPPAGEVPQQQPDDETPADNVPSNPPAGTTQEKPEDNTVEDEAVPDSDPQSADNTETDPEESKDSPEETTLKDSRKTSGTSSALPSEKVEKGVTEISGSRLSYLYRIYGDYIPFTGENITLKIPASFLKDLDIRESDVLTVEIKESDSLSFRLRILVNNKEISLESGIKATMRINGQALPDTLYLDGQKTDIVITEINGYASFEIPSCGFYELKYRENAPQKSLPIRKSAPAALLLAAAAVVPAAYILRSKRKQVKNKI</sequence>
<keyword evidence="2" id="KW-1133">Transmembrane helix</keyword>
<dbReference type="Proteomes" id="UP001600943">
    <property type="component" value="Unassembled WGS sequence"/>
</dbReference>
<evidence type="ECO:0000256" key="3">
    <source>
        <dbReference type="SAM" id="SignalP"/>
    </source>
</evidence>
<comment type="caution">
    <text evidence="4">The sequence shown here is derived from an EMBL/GenBank/DDBJ whole genome shotgun (WGS) entry which is preliminary data.</text>
</comment>
<feature type="transmembrane region" description="Helical" evidence="2">
    <location>
        <begin position="623"/>
        <end position="641"/>
    </location>
</feature>
<organism evidence="4 5">
    <name type="scientific">Blautia hominis</name>
    <dbReference type="NCBI Taxonomy" id="2025493"/>
    <lineage>
        <taxon>Bacteria</taxon>
        <taxon>Bacillati</taxon>
        <taxon>Bacillota</taxon>
        <taxon>Clostridia</taxon>
        <taxon>Lachnospirales</taxon>
        <taxon>Lachnospiraceae</taxon>
        <taxon>Blautia</taxon>
    </lineage>
</organism>